<dbReference type="EMBL" id="AONC01000061">
    <property type="protein sequence ID" value="EXJ13735.1"/>
    <property type="molecule type" value="Genomic_DNA"/>
</dbReference>
<comment type="caution">
    <text evidence="9">The sequence shown here is derived from an EMBL/GenBank/DDBJ whole genome shotgun (WGS) entry which is preliminary data.</text>
</comment>
<sequence length="218" mass="22410">MALLVAPLALVLLWAFHEALTQPSGARLADLAETSLSRTGVGNPVTAVLLSYRGYDTMLELGVLLAALLGIWSLGRVSPGFHPPELALTAMVAWVVPLLILTAGYLLWAGAERPGGAFQGGALLGAAGVILRLTGERRLGLPSERAQRRLAIAGIGAFLAVGLGTAAAGLGFLAYPESWSKWLILLIETATTLAVGMTLAAAYPGGPPGPAGNERDAP</sequence>
<protein>
    <recommendedName>
        <fullName evidence="8">Na+/H+ antiporter MnhB subunit-related protein domain-containing protein</fullName>
    </recommendedName>
</protein>
<evidence type="ECO:0000259" key="8">
    <source>
        <dbReference type="Pfam" id="PF04039"/>
    </source>
</evidence>
<dbReference type="Pfam" id="PF04039">
    <property type="entry name" value="MnhB"/>
    <property type="match status" value="1"/>
</dbReference>
<reference evidence="9 10" key="1">
    <citation type="submission" date="2012-11" db="EMBL/GenBank/DDBJ databases">
        <title>Genome assembly of Thiorhodococcus sp. AK35.</title>
        <authorList>
            <person name="Nupur N."/>
            <person name="Khatri I."/>
            <person name="Subramanian S."/>
            <person name="Pinnaka A."/>
        </authorList>
    </citation>
    <scope>NUCLEOTIDE SEQUENCE [LARGE SCALE GENOMIC DNA]</scope>
    <source>
        <strain evidence="9 10">AK35</strain>
    </source>
</reference>
<organism evidence="9 10">
    <name type="scientific">Imhoffiella purpurea</name>
    <dbReference type="NCBI Taxonomy" id="1249627"/>
    <lineage>
        <taxon>Bacteria</taxon>
        <taxon>Pseudomonadati</taxon>
        <taxon>Pseudomonadota</taxon>
        <taxon>Gammaproteobacteria</taxon>
        <taxon>Chromatiales</taxon>
        <taxon>Chromatiaceae</taxon>
        <taxon>Imhoffiella</taxon>
    </lineage>
</organism>
<comment type="similarity">
    <text evidence="2">Belongs to the CPA3 antiporters (TC 2.A.63) subunit B family.</text>
</comment>
<keyword evidence="6 7" id="KW-0472">Membrane</keyword>
<evidence type="ECO:0000313" key="10">
    <source>
        <dbReference type="Proteomes" id="UP000019460"/>
    </source>
</evidence>
<keyword evidence="10" id="KW-1185">Reference proteome</keyword>
<evidence type="ECO:0000256" key="2">
    <source>
        <dbReference type="ARBA" id="ARBA00009425"/>
    </source>
</evidence>
<dbReference type="Proteomes" id="UP000019460">
    <property type="component" value="Unassembled WGS sequence"/>
</dbReference>
<feature type="transmembrane region" description="Helical" evidence="7">
    <location>
        <begin position="86"/>
        <end position="110"/>
    </location>
</feature>
<feature type="transmembrane region" description="Helical" evidence="7">
    <location>
        <begin position="155"/>
        <end position="176"/>
    </location>
</feature>
<dbReference type="PANTHER" id="PTHR33932">
    <property type="entry name" value="NA(+)/H(+) ANTIPORTER SUBUNIT B"/>
    <property type="match status" value="1"/>
</dbReference>
<comment type="subcellular location">
    <subcellularLocation>
        <location evidence="1">Cell membrane</location>
        <topology evidence="1">Multi-pass membrane protein</topology>
    </subcellularLocation>
</comment>
<dbReference type="STRING" id="1249627.D779_3490"/>
<keyword evidence="3" id="KW-1003">Cell membrane</keyword>
<feature type="domain" description="Na+/H+ antiporter MnhB subunit-related protein" evidence="8">
    <location>
        <begin position="89"/>
        <end position="183"/>
    </location>
</feature>
<feature type="transmembrane region" description="Helical" evidence="7">
    <location>
        <begin position="116"/>
        <end position="134"/>
    </location>
</feature>
<dbReference type="InterPro" id="IPR007182">
    <property type="entry name" value="MnhB"/>
</dbReference>
<dbReference type="PANTHER" id="PTHR33932:SF4">
    <property type="entry name" value="NA(+)_H(+) ANTIPORTER SUBUNIT B"/>
    <property type="match status" value="1"/>
</dbReference>
<proteinExistence type="inferred from homology"/>
<dbReference type="eggNOG" id="COG2111">
    <property type="taxonomic scope" value="Bacteria"/>
</dbReference>
<dbReference type="PATRIC" id="fig|1249627.3.peg.3566"/>
<dbReference type="AlphaFoldDB" id="W9VTL5"/>
<evidence type="ECO:0000256" key="5">
    <source>
        <dbReference type="ARBA" id="ARBA00022989"/>
    </source>
</evidence>
<gene>
    <name evidence="9" type="ORF">D779_3490</name>
</gene>
<accession>W9VTL5</accession>
<evidence type="ECO:0000256" key="7">
    <source>
        <dbReference type="SAM" id="Phobius"/>
    </source>
</evidence>
<feature type="transmembrane region" description="Helical" evidence="7">
    <location>
        <begin position="182"/>
        <end position="203"/>
    </location>
</feature>
<keyword evidence="5 7" id="KW-1133">Transmembrane helix</keyword>
<dbReference type="GO" id="GO:0005886">
    <property type="term" value="C:plasma membrane"/>
    <property type="evidence" value="ECO:0007669"/>
    <property type="project" value="UniProtKB-SubCell"/>
</dbReference>
<evidence type="ECO:0000256" key="6">
    <source>
        <dbReference type="ARBA" id="ARBA00023136"/>
    </source>
</evidence>
<evidence type="ECO:0000256" key="1">
    <source>
        <dbReference type="ARBA" id="ARBA00004651"/>
    </source>
</evidence>
<keyword evidence="4 7" id="KW-0812">Transmembrane</keyword>
<evidence type="ECO:0000256" key="3">
    <source>
        <dbReference type="ARBA" id="ARBA00022475"/>
    </source>
</evidence>
<feature type="transmembrane region" description="Helical" evidence="7">
    <location>
        <begin position="52"/>
        <end position="74"/>
    </location>
</feature>
<dbReference type="InterPro" id="IPR050622">
    <property type="entry name" value="CPA3_antiporter_subunitB"/>
</dbReference>
<name>W9VTL5_9GAMM</name>
<evidence type="ECO:0000256" key="4">
    <source>
        <dbReference type="ARBA" id="ARBA00022692"/>
    </source>
</evidence>
<evidence type="ECO:0000313" key="9">
    <source>
        <dbReference type="EMBL" id="EXJ13735.1"/>
    </source>
</evidence>